<dbReference type="InterPro" id="IPR002347">
    <property type="entry name" value="SDR_fam"/>
</dbReference>
<evidence type="ECO:0000256" key="1">
    <source>
        <dbReference type="ARBA" id="ARBA00006484"/>
    </source>
</evidence>
<dbReference type="NCBIfam" id="NF005559">
    <property type="entry name" value="PRK07231.1"/>
    <property type="match status" value="1"/>
</dbReference>
<gene>
    <name evidence="2" type="ORF">IOK49_04815</name>
</gene>
<dbReference type="InterPro" id="IPR036291">
    <property type="entry name" value="NAD(P)-bd_dom_sf"/>
</dbReference>
<dbReference type="NCBIfam" id="NF009466">
    <property type="entry name" value="PRK12826.1-2"/>
    <property type="match status" value="1"/>
</dbReference>
<dbReference type="PRINTS" id="PR00081">
    <property type="entry name" value="GDHRDH"/>
</dbReference>
<protein>
    <submittedName>
        <fullName evidence="2">SDR family oxidoreductase</fullName>
    </submittedName>
</protein>
<accession>A0A843ABI9</accession>
<reference evidence="2" key="1">
    <citation type="submission" date="2020-10" db="EMBL/GenBank/DDBJ databases">
        <title>Fervidococcus fontis strain 3639Fd - the first crenarchaeon capable of growth on lipids.</title>
        <authorList>
            <person name="Kochetkova T.V."/>
            <person name="Elcheninov A.G."/>
            <person name="Toschakov S.V."/>
            <person name="Kublanov I.V."/>
        </authorList>
    </citation>
    <scope>NUCLEOTIDE SEQUENCE</scope>
    <source>
        <strain evidence="2">3639Fd</strain>
    </source>
</reference>
<dbReference type="AlphaFoldDB" id="A0A843ABI9"/>
<dbReference type="PROSITE" id="PS00061">
    <property type="entry name" value="ADH_SHORT"/>
    <property type="match status" value="1"/>
</dbReference>
<dbReference type="Gene3D" id="3.40.50.720">
    <property type="entry name" value="NAD(P)-binding Rossmann-like Domain"/>
    <property type="match status" value="1"/>
</dbReference>
<comment type="caution">
    <text evidence="2">The sequence shown here is derived from an EMBL/GenBank/DDBJ whole genome shotgun (WGS) entry which is preliminary data.</text>
</comment>
<dbReference type="InterPro" id="IPR020904">
    <property type="entry name" value="Sc_DH/Rdtase_CS"/>
</dbReference>
<dbReference type="PANTHER" id="PTHR42879">
    <property type="entry name" value="3-OXOACYL-(ACYL-CARRIER-PROTEIN) REDUCTASE"/>
    <property type="match status" value="1"/>
</dbReference>
<dbReference type="PRINTS" id="PR00080">
    <property type="entry name" value="SDRFAMILY"/>
</dbReference>
<dbReference type="FunFam" id="3.40.50.720:FF:000084">
    <property type="entry name" value="Short-chain dehydrogenase reductase"/>
    <property type="match status" value="1"/>
</dbReference>
<dbReference type="GO" id="GO:0032787">
    <property type="term" value="P:monocarboxylic acid metabolic process"/>
    <property type="evidence" value="ECO:0007669"/>
    <property type="project" value="UniProtKB-ARBA"/>
</dbReference>
<sequence>MGKMSFKNRTSIVTGSAMGIGKGIAQKLASLGSNLILFDISDKIFETAKEIEHLEVEVLPFKGDVTNKEDVERSVEEGISKFGKIDILVNNAGIYPSKPFIEMTESDWDRVLNINLKSMFLFSKAVLPNMMKNSYGRIVNISSIAAIVGFPGLIHYSASKGGVVGFTKALALEVAKFGITVNAIAPGPIETPGTKVDEQTAEIYKRLIPVGRMGKPEDIANAVAFLASEESQFITGHLLVVDGGYTIQ</sequence>
<dbReference type="EMBL" id="JADEZV010000003">
    <property type="protein sequence ID" value="MBE9391394.1"/>
    <property type="molecule type" value="Genomic_DNA"/>
</dbReference>
<dbReference type="PANTHER" id="PTHR42879:SF2">
    <property type="entry name" value="3-OXOACYL-[ACYL-CARRIER-PROTEIN] REDUCTASE FABG"/>
    <property type="match status" value="1"/>
</dbReference>
<dbReference type="SUPFAM" id="SSF51735">
    <property type="entry name" value="NAD(P)-binding Rossmann-fold domains"/>
    <property type="match status" value="1"/>
</dbReference>
<proteinExistence type="inferred from homology"/>
<dbReference type="Pfam" id="PF13561">
    <property type="entry name" value="adh_short_C2"/>
    <property type="match status" value="1"/>
</dbReference>
<name>A0A843ABI9_9CREN</name>
<organism evidence="2 3">
    <name type="scientific">Fervidicoccus fontis</name>
    <dbReference type="NCBI Taxonomy" id="683846"/>
    <lineage>
        <taxon>Archaea</taxon>
        <taxon>Thermoproteota</taxon>
        <taxon>Thermoprotei</taxon>
        <taxon>Fervidicoccales</taxon>
        <taxon>Fervidicoccaceae</taxon>
        <taxon>Fervidicoccus</taxon>
    </lineage>
</organism>
<comment type="similarity">
    <text evidence="1">Belongs to the short-chain dehydrogenases/reductases (SDR) family.</text>
</comment>
<evidence type="ECO:0000313" key="3">
    <source>
        <dbReference type="Proteomes" id="UP000652307"/>
    </source>
</evidence>
<evidence type="ECO:0000313" key="2">
    <source>
        <dbReference type="EMBL" id="MBE9391394.1"/>
    </source>
</evidence>
<dbReference type="InterPro" id="IPR050259">
    <property type="entry name" value="SDR"/>
</dbReference>
<dbReference type="Proteomes" id="UP000652307">
    <property type="component" value="Unassembled WGS sequence"/>
</dbReference>